<dbReference type="Proteomes" id="UP000032049">
    <property type="component" value="Unassembled WGS sequence"/>
</dbReference>
<protein>
    <recommendedName>
        <fullName evidence="7">Tail specific protease domain-containing protein</fullName>
    </recommendedName>
</protein>
<evidence type="ECO:0000256" key="6">
    <source>
        <dbReference type="ARBA" id="ARBA00022825"/>
    </source>
</evidence>
<dbReference type="CDD" id="cd07562">
    <property type="entry name" value="Peptidase_S41_TRI"/>
    <property type="match status" value="1"/>
</dbReference>
<dbReference type="PROSITE" id="PS51257">
    <property type="entry name" value="PROKAR_LIPOPROTEIN"/>
    <property type="match status" value="1"/>
</dbReference>
<dbReference type="GO" id="GO:0006508">
    <property type="term" value="P:proteolysis"/>
    <property type="evidence" value="ECO:0007669"/>
    <property type="project" value="UniProtKB-KW"/>
</dbReference>
<evidence type="ECO:0000256" key="2">
    <source>
        <dbReference type="ARBA" id="ARBA00008524"/>
    </source>
</evidence>
<dbReference type="SMART" id="SM00245">
    <property type="entry name" value="TSPc"/>
    <property type="match status" value="1"/>
</dbReference>
<dbReference type="InterPro" id="IPR012393">
    <property type="entry name" value="Tricorn_protease"/>
</dbReference>
<sequence length="404" mass="45230">MKSTYLFLYKNMFQVILGILIIGTTASCRKELPQVNQPERYISGNFSEAFEAYWNGMNNNYIFWDIDPTNWDEVYKKYQPLFAKMNINDSTDVRKSYTYFKEMTSQLVDSHYALQINSKYVKDSATYISPSGLRHQKQPDYHGNINPNFFYSTIPPKYLDPGFVKGFVNFSDGSQFFAIAGKIKNNILYLHFNSFRVNSVLNGTTPNNAQKALKYYFDQLKNTPNLKGLILDVRSNGGGALADLDVLVGALTDKAYVIGATRSKGGMGRLDYTPWVPASVHPAKDAKAFTAPIVVLADLNSVSMAEMTTMALKALPTNNATFVGERTWGGNGPLLSNDDFYNGGQFKTDFMSLVYTSTLMMRYKDGKVYEGLGFPPDVEVKYNKAALDAGTDPQLEKAISLIPQ</sequence>
<evidence type="ECO:0000256" key="1">
    <source>
        <dbReference type="ARBA" id="ARBA00004496"/>
    </source>
</evidence>
<dbReference type="PANTHER" id="PTHR43253">
    <property type="entry name" value="TRICORN PROTEASE HOMOLOG 2-RELATED"/>
    <property type="match status" value="1"/>
</dbReference>
<dbReference type="InterPro" id="IPR005151">
    <property type="entry name" value="Tail-specific_protease"/>
</dbReference>
<keyword evidence="4" id="KW-0645">Protease</keyword>
<comment type="subcellular location">
    <subcellularLocation>
        <location evidence="1">Cytoplasm</location>
    </subcellularLocation>
</comment>
<dbReference type="GO" id="GO:0008236">
    <property type="term" value="F:serine-type peptidase activity"/>
    <property type="evidence" value="ECO:0007669"/>
    <property type="project" value="UniProtKB-KW"/>
</dbReference>
<dbReference type="InterPro" id="IPR029045">
    <property type="entry name" value="ClpP/crotonase-like_dom_sf"/>
</dbReference>
<dbReference type="Gene3D" id="3.90.226.10">
    <property type="entry name" value="2-enoyl-CoA Hydratase, Chain A, domain 1"/>
    <property type="match status" value="1"/>
</dbReference>
<dbReference type="Gene3D" id="3.30.750.44">
    <property type="match status" value="1"/>
</dbReference>
<dbReference type="AlphaFoldDB" id="A0A0D0GHD5"/>
<dbReference type="STRING" id="1503925.TH53_13530"/>
<dbReference type="PANTHER" id="PTHR43253:SF1">
    <property type="entry name" value="TRICORN PROTEASE HOMOLOG 2-RELATED"/>
    <property type="match status" value="1"/>
</dbReference>
<evidence type="ECO:0000313" key="8">
    <source>
        <dbReference type="EMBL" id="KIO76692.1"/>
    </source>
</evidence>
<evidence type="ECO:0000256" key="4">
    <source>
        <dbReference type="ARBA" id="ARBA00022670"/>
    </source>
</evidence>
<dbReference type="OrthoDB" id="5480566at2"/>
<dbReference type="SUPFAM" id="SSF52096">
    <property type="entry name" value="ClpP/crotonase"/>
    <property type="match status" value="1"/>
</dbReference>
<dbReference type="Pfam" id="PF14684">
    <property type="entry name" value="Tricorn_C1"/>
    <property type="match status" value="1"/>
</dbReference>
<dbReference type="RefSeq" id="WP_041882727.1">
    <property type="nucleotide sequence ID" value="NZ_CP157278.1"/>
</dbReference>
<comment type="similarity">
    <text evidence="2">Belongs to the peptidase S41B family.</text>
</comment>
<evidence type="ECO:0000259" key="7">
    <source>
        <dbReference type="SMART" id="SM00245"/>
    </source>
</evidence>
<evidence type="ECO:0000313" key="9">
    <source>
        <dbReference type="Proteomes" id="UP000032049"/>
    </source>
</evidence>
<comment type="caution">
    <text evidence="8">The sequence shown here is derived from an EMBL/GenBank/DDBJ whole genome shotgun (WGS) entry which is preliminary data.</text>
</comment>
<dbReference type="Pfam" id="PF03572">
    <property type="entry name" value="Peptidase_S41"/>
    <property type="match status" value="1"/>
</dbReference>
<organism evidence="8 9">
    <name type="scientific">Pedobacter lusitanus</name>
    <dbReference type="NCBI Taxonomy" id="1503925"/>
    <lineage>
        <taxon>Bacteria</taxon>
        <taxon>Pseudomonadati</taxon>
        <taxon>Bacteroidota</taxon>
        <taxon>Sphingobacteriia</taxon>
        <taxon>Sphingobacteriales</taxon>
        <taxon>Sphingobacteriaceae</taxon>
        <taxon>Pedobacter</taxon>
    </lineage>
</organism>
<dbReference type="GO" id="GO:0005737">
    <property type="term" value="C:cytoplasm"/>
    <property type="evidence" value="ECO:0007669"/>
    <property type="project" value="UniProtKB-SubCell"/>
</dbReference>
<dbReference type="EMBL" id="JXRA01000057">
    <property type="protein sequence ID" value="KIO76692.1"/>
    <property type="molecule type" value="Genomic_DNA"/>
</dbReference>
<gene>
    <name evidence="8" type="ORF">TH53_13530</name>
</gene>
<keyword evidence="3" id="KW-0963">Cytoplasm</keyword>
<feature type="domain" description="Tail specific protease" evidence="7">
    <location>
        <begin position="172"/>
        <end position="381"/>
    </location>
</feature>
<proteinExistence type="inferred from homology"/>
<evidence type="ECO:0000256" key="3">
    <source>
        <dbReference type="ARBA" id="ARBA00022490"/>
    </source>
</evidence>
<evidence type="ECO:0000256" key="5">
    <source>
        <dbReference type="ARBA" id="ARBA00022801"/>
    </source>
</evidence>
<keyword evidence="5" id="KW-0378">Hydrolase</keyword>
<name>A0A0D0GHD5_9SPHI</name>
<dbReference type="InterPro" id="IPR028204">
    <property type="entry name" value="Tricorn_C1"/>
</dbReference>
<accession>A0A0D0GHD5</accession>
<reference evidence="8 9" key="1">
    <citation type="submission" date="2015-01" db="EMBL/GenBank/DDBJ databases">
        <title>Draft genome sequence of Pedobacter sp. NL19 isolated from sludge of an effluent treatment pond in an abandoned uranium mine.</title>
        <authorList>
            <person name="Santos T."/>
            <person name="Caetano T."/>
            <person name="Covas C."/>
            <person name="Cruz A."/>
            <person name="Mendo S."/>
        </authorList>
    </citation>
    <scope>NUCLEOTIDE SEQUENCE [LARGE SCALE GENOMIC DNA]</scope>
    <source>
        <strain evidence="8 9">NL19</strain>
    </source>
</reference>
<keyword evidence="9" id="KW-1185">Reference proteome</keyword>
<keyword evidence="6" id="KW-0720">Serine protease</keyword>